<dbReference type="EMBL" id="NQVE01000152">
    <property type="protein sequence ID" value="RAL43803.1"/>
    <property type="molecule type" value="Genomic_DNA"/>
</dbReference>
<comment type="function">
    <text evidence="3">Component of the exocyst complex.</text>
</comment>
<dbReference type="Pfam" id="PF03081">
    <property type="entry name" value="Exo70_C"/>
    <property type="match status" value="1"/>
</dbReference>
<keyword evidence="7" id="KW-1185">Reference proteome</keyword>
<reference evidence="6 7" key="1">
    <citation type="submission" date="2018-06" db="EMBL/GenBank/DDBJ databases">
        <title>The Genome of Cuscuta australis (Dodder) Provides Insight into the Evolution of Plant Parasitism.</title>
        <authorList>
            <person name="Liu H."/>
        </authorList>
    </citation>
    <scope>NUCLEOTIDE SEQUENCE [LARGE SCALE GENOMIC DNA]</scope>
    <source>
        <strain evidence="7">cv. Yunnan</strain>
        <tissue evidence="6">Vines</tissue>
    </source>
</reference>
<evidence type="ECO:0000313" key="6">
    <source>
        <dbReference type="EMBL" id="RAL43803.1"/>
    </source>
</evidence>
<name>A0A328DIG4_9ASTE</name>
<keyword evidence="4" id="KW-0175">Coiled coil</keyword>
<dbReference type="PANTHER" id="PTHR12542">
    <property type="entry name" value="EXOCYST COMPLEX PROTEIN EXO70"/>
    <property type="match status" value="1"/>
</dbReference>
<dbReference type="InterPro" id="IPR004140">
    <property type="entry name" value="Exo70"/>
</dbReference>
<evidence type="ECO:0000256" key="1">
    <source>
        <dbReference type="ARBA" id="ARBA00006756"/>
    </source>
</evidence>
<dbReference type="GO" id="GO:0005546">
    <property type="term" value="F:phosphatidylinositol-4,5-bisphosphate binding"/>
    <property type="evidence" value="ECO:0007669"/>
    <property type="project" value="InterPro"/>
</dbReference>
<comment type="similarity">
    <text evidence="1 3">Belongs to the EXO70 family.</text>
</comment>
<feature type="coiled-coil region" evidence="4">
    <location>
        <begin position="21"/>
        <end position="48"/>
    </location>
</feature>
<keyword evidence="3" id="KW-0653">Protein transport</keyword>
<dbReference type="GO" id="GO:0000145">
    <property type="term" value="C:exocyst"/>
    <property type="evidence" value="ECO:0007669"/>
    <property type="project" value="InterPro"/>
</dbReference>
<keyword evidence="2 3" id="KW-0813">Transport</keyword>
<organism evidence="6 7">
    <name type="scientific">Cuscuta australis</name>
    <dbReference type="NCBI Taxonomy" id="267555"/>
    <lineage>
        <taxon>Eukaryota</taxon>
        <taxon>Viridiplantae</taxon>
        <taxon>Streptophyta</taxon>
        <taxon>Embryophyta</taxon>
        <taxon>Tracheophyta</taxon>
        <taxon>Spermatophyta</taxon>
        <taxon>Magnoliopsida</taxon>
        <taxon>eudicotyledons</taxon>
        <taxon>Gunneridae</taxon>
        <taxon>Pentapetalae</taxon>
        <taxon>asterids</taxon>
        <taxon>lamiids</taxon>
        <taxon>Solanales</taxon>
        <taxon>Convolvulaceae</taxon>
        <taxon>Cuscuteae</taxon>
        <taxon>Cuscuta</taxon>
        <taxon>Cuscuta subgen. Grammica</taxon>
        <taxon>Cuscuta sect. Cleistogrammica</taxon>
    </lineage>
</organism>
<protein>
    <recommendedName>
        <fullName evidence="3">Exocyst subunit Exo70 family protein</fullName>
    </recommendedName>
</protein>
<evidence type="ECO:0000313" key="7">
    <source>
        <dbReference type="Proteomes" id="UP000249390"/>
    </source>
</evidence>
<keyword evidence="3" id="KW-0268">Exocytosis</keyword>
<dbReference type="GO" id="GO:0006887">
    <property type="term" value="P:exocytosis"/>
    <property type="evidence" value="ECO:0007669"/>
    <property type="project" value="UniProtKB-KW"/>
</dbReference>
<comment type="caution">
    <text evidence="6">The sequence shown here is derived from an EMBL/GenBank/DDBJ whole genome shotgun (WGS) entry which is preliminary data.</text>
</comment>
<evidence type="ECO:0000256" key="2">
    <source>
        <dbReference type="ARBA" id="ARBA00022448"/>
    </source>
</evidence>
<proteinExistence type="inferred from homology"/>
<dbReference type="Gene3D" id="1.20.1280.170">
    <property type="entry name" value="Exocyst complex component Exo70"/>
    <property type="match status" value="1"/>
</dbReference>
<gene>
    <name evidence="6" type="ORF">DM860_014304</name>
</gene>
<feature type="domain" description="Exocyst complex subunit Exo70 C-terminal" evidence="5">
    <location>
        <begin position="260"/>
        <end position="578"/>
    </location>
</feature>
<dbReference type="Proteomes" id="UP000249390">
    <property type="component" value="Unassembled WGS sequence"/>
</dbReference>
<evidence type="ECO:0000256" key="4">
    <source>
        <dbReference type="SAM" id="Coils"/>
    </source>
</evidence>
<evidence type="ECO:0000259" key="5">
    <source>
        <dbReference type="Pfam" id="PF03081"/>
    </source>
</evidence>
<dbReference type="GO" id="GO:0015031">
    <property type="term" value="P:protein transport"/>
    <property type="evidence" value="ECO:0007669"/>
    <property type="project" value="UniProtKB-KW"/>
</dbReference>
<evidence type="ECO:0000256" key="3">
    <source>
        <dbReference type="RuleBase" id="RU365026"/>
    </source>
</evidence>
<dbReference type="InterPro" id="IPR046364">
    <property type="entry name" value="Exo70_C"/>
</dbReference>
<dbReference type="InterPro" id="IPR016159">
    <property type="entry name" value="Cullin_repeat-like_dom_sf"/>
</dbReference>
<dbReference type="AlphaFoldDB" id="A0A328DIG4"/>
<accession>A0A328DIG4</accession>
<dbReference type="SUPFAM" id="SSF74788">
    <property type="entry name" value="Cullin repeat-like"/>
    <property type="match status" value="1"/>
</dbReference>
<sequence>MEEMEKLRAARDTLRCCLEVSKELSADLGNAKERLKKTNQRLALLESCISKISKKCSLYNKIKDPLAHTIHLSDSILKMFQLVSGLENTLLSSDPSSGLWDYLDTVKRSGESLRFLTGYCRLAIPWLEQVESLLEEDHDNPVADEGHLGNVKKFLGTLGEVQSMEERFWSKGGSLVSALDKLEGELATLLMGDNNMLDKVHAIVERLAANNRRESCVSVYVEIRSSFARDALQELGLDYLETPLNELESLQSVENMMIDQWGMHLEFAVKYVFEIEHNLCREIFQKHYSEIFVRIVTQSGIQSFFEFAKMVAKGKKEAIKLLKLLEIFAVLEKLRLDFNRLFKGKACRDIQNQTRDLIKRVVNGIYEIFWELPLQVELQQLPSPPPGNCGVPRLAIFVTGFCNLLLEDDYWLTLLQVLEIHQGWAHKEFNENLLTNEIHNIMTALEKNLEAQARAYADPTLSSLFLINANRYLSEYTRDSKLGDIMGDQWITRHEENMEHYIAIYLKESWKKLKDEEDFGDAFERICKIQSGVVLCDKGLRWRICEAVLQAVLPPYIEKYASQVVDIKYTPERVERMIRCLFQPELEEFGATNLTKCTELISKVNSAVANPISSTPTAA</sequence>
<dbReference type="PANTHER" id="PTHR12542:SF121">
    <property type="entry name" value="EXOCYST SUBUNIT EXO70 FAMILY PROTEIN"/>
    <property type="match status" value="1"/>
</dbReference>